<name>A0ABP7TQ50_9PSEU</name>
<feature type="transmembrane region" description="Helical" evidence="1">
    <location>
        <begin position="55"/>
        <end position="72"/>
    </location>
</feature>
<proteinExistence type="predicted"/>
<sequence length="175" mass="18011">MNTYMVLAQDLTTIDGLPLHPLVVHAVVVLLPLAAVSAILIALRPAWRRRFGWPVLAVTVLGAASVPVAAFSGDQLNVALGGGNPVIAEHSARASVLLPIAIGFAVAVLVLVLAGRVADREADPTDSRARVWRLISVAAAVLTVVLAVGTTVQVVRTGHSGSSAVWDGRVPTNGG</sequence>
<evidence type="ECO:0000313" key="4">
    <source>
        <dbReference type="Proteomes" id="UP001501747"/>
    </source>
</evidence>
<organism evidence="3 4">
    <name type="scientific">Allokutzneria multivorans</name>
    <dbReference type="NCBI Taxonomy" id="1142134"/>
    <lineage>
        <taxon>Bacteria</taxon>
        <taxon>Bacillati</taxon>
        <taxon>Actinomycetota</taxon>
        <taxon>Actinomycetes</taxon>
        <taxon>Pseudonocardiales</taxon>
        <taxon>Pseudonocardiaceae</taxon>
        <taxon>Allokutzneria</taxon>
    </lineage>
</organism>
<comment type="caution">
    <text evidence="3">The sequence shown here is derived from an EMBL/GenBank/DDBJ whole genome shotgun (WGS) entry which is preliminary data.</text>
</comment>
<gene>
    <name evidence="3" type="ORF">GCM10022247_63500</name>
</gene>
<feature type="transmembrane region" description="Helical" evidence="1">
    <location>
        <begin position="134"/>
        <end position="155"/>
    </location>
</feature>
<keyword evidence="1" id="KW-0472">Membrane</keyword>
<reference evidence="4" key="1">
    <citation type="journal article" date="2019" name="Int. J. Syst. Evol. Microbiol.">
        <title>The Global Catalogue of Microorganisms (GCM) 10K type strain sequencing project: providing services to taxonomists for standard genome sequencing and annotation.</title>
        <authorList>
            <consortium name="The Broad Institute Genomics Platform"/>
            <consortium name="The Broad Institute Genome Sequencing Center for Infectious Disease"/>
            <person name="Wu L."/>
            <person name="Ma J."/>
        </authorList>
    </citation>
    <scope>NUCLEOTIDE SEQUENCE [LARGE SCALE GENOMIC DNA]</scope>
    <source>
        <strain evidence="4">JCM 17342</strain>
    </source>
</reference>
<feature type="domain" description="DUF2231" evidence="2">
    <location>
        <begin position="16"/>
        <end position="172"/>
    </location>
</feature>
<keyword evidence="4" id="KW-1185">Reference proteome</keyword>
<accession>A0ABP7TQ50</accession>
<feature type="transmembrane region" description="Helical" evidence="1">
    <location>
        <begin position="92"/>
        <end position="114"/>
    </location>
</feature>
<protein>
    <recommendedName>
        <fullName evidence="2">DUF2231 domain-containing protein</fullName>
    </recommendedName>
</protein>
<feature type="transmembrane region" description="Helical" evidence="1">
    <location>
        <begin position="22"/>
        <end position="43"/>
    </location>
</feature>
<evidence type="ECO:0000259" key="2">
    <source>
        <dbReference type="Pfam" id="PF09990"/>
    </source>
</evidence>
<dbReference type="Proteomes" id="UP001501747">
    <property type="component" value="Unassembled WGS sequence"/>
</dbReference>
<evidence type="ECO:0000313" key="3">
    <source>
        <dbReference type="EMBL" id="GAA4029684.1"/>
    </source>
</evidence>
<dbReference type="Pfam" id="PF09990">
    <property type="entry name" value="DUF2231"/>
    <property type="match status" value="1"/>
</dbReference>
<dbReference type="InterPro" id="IPR019251">
    <property type="entry name" value="DUF2231_TM"/>
</dbReference>
<evidence type="ECO:0000256" key="1">
    <source>
        <dbReference type="SAM" id="Phobius"/>
    </source>
</evidence>
<keyword evidence="1" id="KW-1133">Transmembrane helix</keyword>
<keyword evidence="1" id="KW-0812">Transmembrane</keyword>
<dbReference type="EMBL" id="BAABAL010000019">
    <property type="protein sequence ID" value="GAA4029684.1"/>
    <property type="molecule type" value="Genomic_DNA"/>
</dbReference>